<name>A0A4P9WRT3_9FUNG</name>
<keyword evidence="8" id="KW-1185">Reference proteome</keyword>
<dbReference type="Gene3D" id="2.160.20.10">
    <property type="entry name" value="Single-stranded right-handed beta-helix, Pectin lyase-like"/>
    <property type="match status" value="1"/>
</dbReference>
<dbReference type="InterPro" id="IPR000743">
    <property type="entry name" value="Glyco_hydro_28"/>
</dbReference>
<keyword evidence="4 6" id="KW-0326">Glycosidase</keyword>
<evidence type="ECO:0000256" key="5">
    <source>
        <dbReference type="ARBA" id="ARBA00023316"/>
    </source>
</evidence>
<dbReference type="OrthoDB" id="2268901at2759"/>
<evidence type="ECO:0000256" key="2">
    <source>
        <dbReference type="ARBA" id="ARBA00022729"/>
    </source>
</evidence>
<keyword evidence="2" id="KW-0732">Signal</keyword>
<evidence type="ECO:0000256" key="3">
    <source>
        <dbReference type="ARBA" id="ARBA00022801"/>
    </source>
</evidence>
<keyword evidence="5" id="KW-0961">Cell wall biogenesis/degradation</keyword>
<dbReference type="Pfam" id="PF00295">
    <property type="entry name" value="Glyco_hydro_28"/>
    <property type="match status" value="1"/>
</dbReference>
<proteinExistence type="inferred from homology"/>
<dbReference type="EMBL" id="KZ994042">
    <property type="protein sequence ID" value="RKO94010.1"/>
    <property type="molecule type" value="Genomic_DNA"/>
</dbReference>
<dbReference type="Proteomes" id="UP000269721">
    <property type="component" value="Unassembled WGS sequence"/>
</dbReference>
<organism evidence="7 8">
    <name type="scientific">Blyttiomyces helicus</name>
    <dbReference type="NCBI Taxonomy" id="388810"/>
    <lineage>
        <taxon>Eukaryota</taxon>
        <taxon>Fungi</taxon>
        <taxon>Fungi incertae sedis</taxon>
        <taxon>Chytridiomycota</taxon>
        <taxon>Chytridiomycota incertae sedis</taxon>
        <taxon>Chytridiomycetes</taxon>
        <taxon>Chytridiomycetes incertae sedis</taxon>
        <taxon>Blyttiomyces</taxon>
    </lineage>
</organism>
<dbReference type="GO" id="GO:0004650">
    <property type="term" value="F:polygalacturonase activity"/>
    <property type="evidence" value="ECO:0007669"/>
    <property type="project" value="InterPro"/>
</dbReference>
<evidence type="ECO:0000256" key="4">
    <source>
        <dbReference type="ARBA" id="ARBA00023295"/>
    </source>
</evidence>
<evidence type="ECO:0000313" key="7">
    <source>
        <dbReference type="EMBL" id="RKO94010.1"/>
    </source>
</evidence>
<gene>
    <name evidence="7" type="ORF">BDK51DRAFT_34083</name>
</gene>
<dbReference type="InterPro" id="IPR011050">
    <property type="entry name" value="Pectin_lyase_fold/virulence"/>
</dbReference>
<comment type="similarity">
    <text evidence="1 6">Belongs to the glycosyl hydrolase 28 family.</text>
</comment>
<dbReference type="InterPro" id="IPR012334">
    <property type="entry name" value="Pectin_lyas_fold"/>
</dbReference>
<evidence type="ECO:0000313" key="8">
    <source>
        <dbReference type="Proteomes" id="UP000269721"/>
    </source>
</evidence>
<dbReference type="GO" id="GO:0071555">
    <property type="term" value="P:cell wall organization"/>
    <property type="evidence" value="ECO:0007669"/>
    <property type="project" value="UniProtKB-KW"/>
</dbReference>
<evidence type="ECO:0000256" key="6">
    <source>
        <dbReference type="RuleBase" id="RU361169"/>
    </source>
</evidence>
<keyword evidence="3 6" id="KW-0378">Hydrolase</keyword>
<dbReference type="SUPFAM" id="SSF51126">
    <property type="entry name" value="Pectin lyase-like"/>
    <property type="match status" value="1"/>
</dbReference>
<reference evidence="8" key="1">
    <citation type="journal article" date="2018" name="Nat. Microbiol.">
        <title>Leveraging single-cell genomics to expand the fungal tree of life.</title>
        <authorList>
            <person name="Ahrendt S.R."/>
            <person name="Quandt C.A."/>
            <person name="Ciobanu D."/>
            <person name="Clum A."/>
            <person name="Salamov A."/>
            <person name="Andreopoulos B."/>
            <person name="Cheng J.F."/>
            <person name="Woyke T."/>
            <person name="Pelin A."/>
            <person name="Henrissat B."/>
            <person name="Reynolds N.K."/>
            <person name="Benny G.L."/>
            <person name="Smith M.E."/>
            <person name="James T.Y."/>
            <person name="Grigoriev I.V."/>
        </authorList>
    </citation>
    <scope>NUCLEOTIDE SEQUENCE [LARGE SCALE GENOMIC DNA]</scope>
</reference>
<evidence type="ECO:0000256" key="1">
    <source>
        <dbReference type="ARBA" id="ARBA00008834"/>
    </source>
</evidence>
<protein>
    <submittedName>
        <fullName evidence="7">Uncharacterized protein</fullName>
    </submittedName>
</protein>
<dbReference type="AlphaFoldDB" id="A0A4P9WRT3"/>
<sequence length="225" mass="24821">MQRALRVRRLPANIADELGLAHPLPPHATYCYHLTSNIQNVTMSDTAYPLAINDQWLNATAPPGPVPLVYSNITFSNVNGSQLVDPTRFRAAIWFNCLWPNSCLNITLDKVNIWSSDGSQMTASCKYATGNGSCLNVTGAGKALPITRKFDGVAVPLPLNDPFVGPWMYEEYKWKGRHRIGRLLDGTCEFAFLIDRSLGTATPNTTKFDEVPVPLLLNNPFADAK</sequence>
<accession>A0A4P9WRT3</accession>
<dbReference type="GO" id="GO:0005975">
    <property type="term" value="P:carbohydrate metabolic process"/>
    <property type="evidence" value="ECO:0007669"/>
    <property type="project" value="InterPro"/>
</dbReference>